<reference evidence="1" key="1">
    <citation type="submission" date="2022-09" db="EMBL/GenBank/DDBJ databases">
        <title>Eubacterium sp. LFL-14 isolated from human feces.</title>
        <authorList>
            <person name="Liu F."/>
        </authorList>
    </citation>
    <scope>NUCLEOTIDE SEQUENCE</scope>
    <source>
        <strain evidence="1">LFL-14</strain>
    </source>
</reference>
<proteinExistence type="predicted"/>
<name>A0ABT2LWZ7_9FIRM</name>
<sequence>MKEKNCKDSVYKANVKQDARYVIETLTKRVHLDELPESYLCDVINEAKMQLHGNDIELAIAENGSEMEIIEEIEKTRRGIEALPMTSYEKGLRFALQTIQKNKKAVKMNSDFFKDLYNTAYTRGFNAAKNK</sequence>
<dbReference type="RefSeq" id="WP_260978225.1">
    <property type="nucleotide sequence ID" value="NZ_JAODBU010000002.1"/>
</dbReference>
<evidence type="ECO:0000313" key="1">
    <source>
        <dbReference type="EMBL" id="MCT7397789.1"/>
    </source>
</evidence>
<evidence type="ECO:0000313" key="2">
    <source>
        <dbReference type="Proteomes" id="UP001431199"/>
    </source>
</evidence>
<dbReference type="Proteomes" id="UP001431199">
    <property type="component" value="Unassembled WGS sequence"/>
</dbReference>
<comment type="caution">
    <text evidence="1">The sequence shown here is derived from an EMBL/GenBank/DDBJ whole genome shotgun (WGS) entry which is preliminary data.</text>
</comment>
<dbReference type="EMBL" id="JAODBU010000002">
    <property type="protein sequence ID" value="MCT7397789.1"/>
    <property type="molecule type" value="Genomic_DNA"/>
</dbReference>
<organism evidence="1 2">
    <name type="scientific">Eubacterium album</name>
    <dbReference type="NCBI Taxonomy" id="2978477"/>
    <lineage>
        <taxon>Bacteria</taxon>
        <taxon>Bacillati</taxon>
        <taxon>Bacillota</taxon>
        <taxon>Clostridia</taxon>
        <taxon>Eubacteriales</taxon>
        <taxon>Eubacteriaceae</taxon>
        <taxon>Eubacterium</taxon>
    </lineage>
</organism>
<keyword evidence="2" id="KW-1185">Reference proteome</keyword>
<accession>A0ABT2LWZ7</accession>
<protein>
    <submittedName>
        <fullName evidence="1">Uncharacterized protein</fullName>
    </submittedName>
</protein>
<gene>
    <name evidence="1" type="ORF">N5B56_01640</name>
</gene>